<name>A0A2T4DUR2_9BACT</name>
<evidence type="ECO:0008006" key="4">
    <source>
        <dbReference type="Google" id="ProtNLM"/>
    </source>
</evidence>
<evidence type="ECO:0000313" key="3">
    <source>
        <dbReference type="Proteomes" id="UP000240608"/>
    </source>
</evidence>
<protein>
    <recommendedName>
        <fullName evidence="4">YARHG domain-containing protein</fullName>
    </recommendedName>
</protein>
<feature type="signal peptide" evidence="1">
    <location>
        <begin position="1"/>
        <end position="19"/>
    </location>
</feature>
<accession>A0A2T4DUR2</accession>
<feature type="chain" id="PRO_5015567074" description="YARHG domain-containing protein" evidence="1">
    <location>
        <begin position="20"/>
        <end position="275"/>
    </location>
</feature>
<keyword evidence="1" id="KW-0732">Signal</keyword>
<proteinExistence type="predicted"/>
<dbReference type="EMBL" id="PYVU01000012">
    <property type="protein sequence ID" value="PTB97506.1"/>
    <property type="molecule type" value="Genomic_DNA"/>
</dbReference>
<evidence type="ECO:0000256" key="1">
    <source>
        <dbReference type="SAM" id="SignalP"/>
    </source>
</evidence>
<sequence>MIHRLFITFLILIPSLLPAQITQEATGIDESELYASTKQVNQFFRRFNGEEDQKGNRYYENDKSYRDVELRKNYLTILFNTENNRISKDLKKQFINDVTSRQDPKYLNFHKEGWFAEVNAVFSRGGKDENILLFFKIQPQGQGYEWVLEKASVEAYKSSFNKDSSSNKSFIHPMSHELDFMNLNKAFRNSKGVDFTARNFKPDYLSIFLYELSNKKISFKTVRDLKFHFFQCEGWYFQISEYNRSGYNRGWLISDLTPIKEEQIPALKALIYDQQ</sequence>
<gene>
    <name evidence="2" type="ORF">C9994_02625</name>
</gene>
<reference evidence="2 3" key="1">
    <citation type="submission" date="2018-03" db="EMBL/GenBank/DDBJ databases">
        <title>Cross-interface Injection: A General Nanoliter Liquid Handling Method Applied to Single Cells Genome Amplification Automated Nanoliter Liquid Handling Applied to Single Cell Multiple Displacement Amplification.</title>
        <authorList>
            <person name="Yun J."/>
            <person name="Xu P."/>
            <person name="Xu J."/>
            <person name="Dai X."/>
            <person name="Wang Y."/>
            <person name="Zheng X."/>
            <person name="Cao C."/>
            <person name="Yi Q."/>
            <person name="Zhu Y."/>
            <person name="Wang L."/>
            <person name="Dong Z."/>
            <person name="Huang Y."/>
            <person name="Huang L."/>
            <person name="Du W."/>
        </authorList>
    </citation>
    <scope>NUCLEOTIDE SEQUENCE [LARGE SCALE GENOMIC DNA]</scope>
    <source>
        <strain evidence="2 3">Z-D1-2</strain>
    </source>
</reference>
<evidence type="ECO:0000313" key="2">
    <source>
        <dbReference type="EMBL" id="PTB97506.1"/>
    </source>
</evidence>
<dbReference type="Proteomes" id="UP000240608">
    <property type="component" value="Unassembled WGS sequence"/>
</dbReference>
<dbReference type="AlphaFoldDB" id="A0A2T4DUR2"/>
<organism evidence="2 3">
    <name type="scientific">Marivirga lumbricoides</name>
    <dbReference type="NCBI Taxonomy" id="1046115"/>
    <lineage>
        <taxon>Bacteria</taxon>
        <taxon>Pseudomonadati</taxon>
        <taxon>Bacteroidota</taxon>
        <taxon>Cytophagia</taxon>
        <taxon>Cytophagales</taxon>
        <taxon>Marivirgaceae</taxon>
        <taxon>Marivirga</taxon>
    </lineage>
</organism>
<comment type="caution">
    <text evidence="2">The sequence shown here is derived from an EMBL/GenBank/DDBJ whole genome shotgun (WGS) entry which is preliminary data.</text>
</comment>